<dbReference type="RefSeq" id="WP_193866001.1">
    <property type="nucleotide sequence ID" value="NZ_JADEYR010000008.1"/>
</dbReference>
<organism evidence="2 3">
    <name type="scientific">Brachybacterium epidermidis</name>
    <dbReference type="NCBI Taxonomy" id="2781983"/>
    <lineage>
        <taxon>Bacteria</taxon>
        <taxon>Bacillati</taxon>
        <taxon>Actinomycetota</taxon>
        <taxon>Actinomycetes</taxon>
        <taxon>Micrococcales</taxon>
        <taxon>Dermabacteraceae</taxon>
        <taxon>Brachybacterium</taxon>
    </lineage>
</organism>
<evidence type="ECO:0000313" key="2">
    <source>
        <dbReference type="EMBL" id="MBE9404253.1"/>
    </source>
</evidence>
<keyword evidence="3" id="KW-1185">Reference proteome</keyword>
<gene>
    <name evidence="2" type="ORF">IOE58_08665</name>
</gene>
<dbReference type="InterPro" id="IPR013974">
    <property type="entry name" value="SAF"/>
</dbReference>
<dbReference type="Pfam" id="PF08666">
    <property type="entry name" value="SAF"/>
    <property type="match status" value="1"/>
</dbReference>
<comment type="caution">
    <text evidence="2">The sequence shown here is derived from an EMBL/GenBank/DDBJ whole genome shotgun (WGS) entry which is preliminary data.</text>
</comment>
<proteinExistence type="predicted"/>
<dbReference type="CDD" id="cd11614">
    <property type="entry name" value="SAF_CpaB_FlgA_like"/>
    <property type="match status" value="1"/>
</dbReference>
<accession>A0ABR9W274</accession>
<evidence type="ECO:0000259" key="1">
    <source>
        <dbReference type="SMART" id="SM00858"/>
    </source>
</evidence>
<feature type="domain" description="SAF" evidence="1">
    <location>
        <begin position="47"/>
        <end position="109"/>
    </location>
</feature>
<name>A0ABR9W274_9MICO</name>
<dbReference type="SMART" id="SM00858">
    <property type="entry name" value="SAF"/>
    <property type="match status" value="1"/>
</dbReference>
<sequence>MLSRIRSQLPLYRRALRRRRRTLIVLLIAVLAAAVLPSALPTSTRGTTVVVAAADLPAGTTLAPEHLQEKQVAAELAPEGIATTAESLLGSTTALPLTAGTPILPGTLTGKDSAEIPEGRALLAVSAPVQLADRLRPGTELEIHHSTPDPTQPGRTSATVVEVTPATEAGVAGLTDAGADVVVLVTVARGDAADVAQATREGWSILSILG</sequence>
<evidence type="ECO:0000313" key="3">
    <source>
        <dbReference type="Proteomes" id="UP000644727"/>
    </source>
</evidence>
<reference evidence="2 3" key="1">
    <citation type="submission" date="2020-10" db="EMBL/GenBank/DDBJ databases">
        <title>Draft genome and description of Brachybacterium epidermidis sp nov.</title>
        <authorList>
            <person name="Boxberger M."/>
            <person name="La Scola B."/>
        </authorList>
    </citation>
    <scope>NUCLEOTIDE SEQUENCE [LARGE SCALE GENOMIC DNA]</scope>
    <source>
        <strain evidence="2 3">Marseille-Q2903</strain>
    </source>
</reference>
<protein>
    <recommendedName>
        <fullName evidence="1">SAF domain-containing protein</fullName>
    </recommendedName>
</protein>
<dbReference type="Proteomes" id="UP000644727">
    <property type="component" value="Unassembled WGS sequence"/>
</dbReference>
<dbReference type="EMBL" id="JADEYR010000008">
    <property type="protein sequence ID" value="MBE9404253.1"/>
    <property type="molecule type" value="Genomic_DNA"/>
</dbReference>